<keyword evidence="2" id="KW-1133">Transmembrane helix</keyword>
<accession>A0A1I8ICF3</accession>
<feature type="region of interest" description="Disordered" evidence="1">
    <location>
        <begin position="1"/>
        <end position="23"/>
    </location>
</feature>
<feature type="transmembrane region" description="Helical" evidence="2">
    <location>
        <begin position="43"/>
        <end position="68"/>
    </location>
</feature>
<organism evidence="3 4">
    <name type="scientific">Macrostomum lignano</name>
    <dbReference type="NCBI Taxonomy" id="282301"/>
    <lineage>
        <taxon>Eukaryota</taxon>
        <taxon>Metazoa</taxon>
        <taxon>Spiralia</taxon>
        <taxon>Lophotrochozoa</taxon>
        <taxon>Platyhelminthes</taxon>
        <taxon>Rhabditophora</taxon>
        <taxon>Macrostomorpha</taxon>
        <taxon>Macrostomida</taxon>
        <taxon>Macrostomidae</taxon>
        <taxon>Macrostomum</taxon>
    </lineage>
</organism>
<sequence length="141" mass="15289">MEDDAHGGRPRRSGDESGGGGGDNSARFNQMAMLYVRAKPYSEWYLCAFYIILHSSAIAFLLFFMIWVMSRPSHKLFVENPGCSGELVRLQESERPGNAAAAAAAAGNSGAAVGLSFELADSQCQRVITIFTAKRVKHCLV</sequence>
<proteinExistence type="predicted"/>
<dbReference type="WBParaSite" id="maker-uti_cns_0011419-snap-gene-0.4-mRNA-1">
    <property type="protein sequence ID" value="maker-uti_cns_0011419-snap-gene-0.4-mRNA-1"/>
    <property type="gene ID" value="maker-uti_cns_0011419-snap-gene-0.4"/>
</dbReference>
<feature type="compositionally biased region" description="Basic and acidic residues" evidence="1">
    <location>
        <begin position="1"/>
        <end position="15"/>
    </location>
</feature>
<keyword evidence="2" id="KW-0472">Membrane</keyword>
<keyword evidence="3" id="KW-1185">Reference proteome</keyword>
<evidence type="ECO:0000313" key="3">
    <source>
        <dbReference type="Proteomes" id="UP000095280"/>
    </source>
</evidence>
<keyword evidence="2" id="KW-0812">Transmembrane</keyword>
<dbReference type="AlphaFoldDB" id="A0A1I8ICF3"/>
<evidence type="ECO:0000256" key="2">
    <source>
        <dbReference type="SAM" id="Phobius"/>
    </source>
</evidence>
<evidence type="ECO:0000313" key="4">
    <source>
        <dbReference type="WBParaSite" id="maker-uti_cns_0011419-snap-gene-0.4-mRNA-1"/>
    </source>
</evidence>
<dbReference type="Proteomes" id="UP000095280">
    <property type="component" value="Unplaced"/>
</dbReference>
<protein>
    <submittedName>
        <fullName evidence="4">TLC domain-containing protein</fullName>
    </submittedName>
</protein>
<evidence type="ECO:0000256" key="1">
    <source>
        <dbReference type="SAM" id="MobiDB-lite"/>
    </source>
</evidence>
<name>A0A1I8ICF3_9PLAT</name>
<reference evidence="4" key="1">
    <citation type="submission" date="2016-11" db="UniProtKB">
        <authorList>
            <consortium name="WormBaseParasite"/>
        </authorList>
    </citation>
    <scope>IDENTIFICATION</scope>
</reference>